<dbReference type="Proteomes" id="UP000092600">
    <property type="component" value="Unassembled WGS sequence"/>
</dbReference>
<sequence>MLNWKVCILAGNLTNSFVFKGEARSSIPIPSTFRWLWPISRWSVVEGSSYMYLTRTVEMFNSGSSMQCEGTTQSLTRTENRCNGN</sequence>
<name>A0A199VG54_ANACO</name>
<reference evidence="1 2" key="1">
    <citation type="journal article" date="2016" name="DNA Res.">
        <title>The draft genome of MD-2 pineapple using hybrid error correction of long reads.</title>
        <authorList>
            <person name="Redwan R.M."/>
            <person name="Saidin A."/>
            <person name="Kumar S.V."/>
        </authorList>
    </citation>
    <scope>NUCLEOTIDE SEQUENCE [LARGE SCALE GENOMIC DNA]</scope>
    <source>
        <strain evidence="2">cv. MD2</strain>
        <tissue evidence="1">Leaf</tissue>
    </source>
</reference>
<gene>
    <name evidence="1" type="ORF">ACMD2_22476</name>
</gene>
<dbReference type="EMBL" id="LSRQ01001919">
    <property type="protein sequence ID" value="OAY76089.1"/>
    <property type="molecule type" value="Genomic_DNA"/>
</dbReference>
<organism evidence="1 2">
    <name type="scientific">Ananas comosus</name>
    <name type="common">Pineapple</name>
    <name type="synonym">Ananas ananas</name>
    <dbReference type="NCBI Taxonomy" id="4615"/>
    <lineage>
        <taxon>Eukaryota</taxon>
        <taxon>Viridiplantae</taxon>
        <taxon>Streptophyta</taxon>
        <taxon>Embryophyta</taxon>
        <taxon>Tracheophyta</taxon>
        <taxon>Spermatophyta</taxon>
        <taxon>Magnoliopsida</taxon>
        <taxon>Liliopsida</taxon>
        <taxon>Poales</taxon>
        <taxon>Bromeliaceae</taxon>
        <taxon>Bromelioideae</taxon>
        <taxon>Ananas</taxon>
    </lineage>
</organism>
<comment type="caution">
    <text evidence="1">The sequence shown here is derived from an EMBL/GenBank/DDBJ whole genome shotgun (WGS) entry which is preliminary data.</text>
</comment>
<dbReference type="AlphaFoldDB" id="A0A199VG54"/>
<accession>A0A199VG54</accession>
<evidence type="ECO:0000313" key="1">
    <source>
        <dbReference type="EMBL" id="OAY76089.1"/>
    </source>
</evidence>
<evidence type="ECO:0000313" key="2">
    <source>
        <dbReference type="Proteomes" id="UP000092600"/>
    </source>
</evidence>
<protein>
    <submittedName>
        <fullName evidence="1">Uncharacterized protein</fullName>
    </submittedName>
</protein>
<proteinExistence type="predicted"/>